<dbReference type="AlphaFoldDB" id="A0A935K6A1"/>
<evidence type="ECO:0000313" key="2">
    <source>
        <dbReference type="Proteomes" id="UP000739411"/>
    </source>
</evidence>
<dbReference type="EMBL" id="JADJMS010000042">
    <property type="protein sequence ID" value="MBK7416367.1"/>
    <property type="molecule type" value="Genomic_DNA"/>
</dbReference>
<organism evidence="1 2">
    <name type="scientific">Candidatus Dechloromonas phosphorivorans</name>
    <dbReference type="NCBI Taxonomy" id="2899244"/>
    <lineage>
        <taxon>Bacteria</taxon>
        <taxon>Pseudomonadati</taxon>
        <taxon>Pseudomonadota</taxon>
        <taxon>Betaproteobacteria</taxon>
        <taxon>Rhodocyclales</taxon>
        <taxon>Azonexaceae</taxon>
        <taxon>Dechloromonas</taxon>
    </lineage>
</organism>
<dbReference type="Proteomes" id="UP000739411">
    <property type="component" value="Unassembled WGS sequence"/>
</dbReference>
<gene>
    <name evidence="1" type="ORF">IPJ38_15980</name>
</gene>
<reference evidence="1 2" key="1">
    <citation type="submission" date="2020-10" db="EMBL/GenBank/DDBJ databases">
        <title>Connecting structure to function with the recovery of over 1000 high-quality activated sludge metagenome-assembled genomes encoding full-length rRNA genes using long-read sequencing.</title>
        <authorList>
            <person name="Singleton C.M."/>
            <person name="Petriglieri F."/>
            <person name="Kristensen J.M."/>
            <person name="Kirkegaard R.H."/>
            <person name="Michaelsen T.Y."/>
            <person name="Andersen M.H."/>
            <person name="Karst S.M."/>
            <person name="Dueholm M.S."/>
            <person name="Nielsen P.H."/>
            <person name="Albertsen M."/>
        </authorList>
    </citation>
    <scope>NUCLEOTIDE SEQUENCE [LARGE SCALE GENOMIC DNA]</scope>
    <source>
        <strain evidence="1">EsbW_18-Q3-R4-48_BATAC.463</strain>
    </source>
</reference>
<name>A0A935K6A1_9RHOO</name>
<evidence type="ECO:0000313" key="1">
    <source>
        <dbReference type="EMBL" id="MBK7416367.1"/>
    </source>
</evidence>
<comment type="caution">
    <text evidence="1">The sequence shown here is derived from an EMBL/GenBank/DDBJ whole genome shotgun (WGS) entry which is preliminary data.</text>
</comment>
<proteinExistence type="predicted"/>
<protein>
    <submittedName>
        <fullName evidence="1">Uncharacterized protein</fullName>
    </submittedName>
</protein>
<sequence>MFDAFDGNRYLTDNPDVTTYVDAHVTDFLGSRSNGAIAHFVIYGANEGRTAFATTGNMIDLGYIL</sequence>
<accession>A0A935K6A1</accession>